<feature type="non-terminal residue" evidence="1">
    <location>
        <position position="1"/>
    </location>
</feature>
<dbReference type="AlphaFoldDB" id="A0A4C1T033"/>
<evidence type="ECO:0000313" key="2">
    <source>
        <dbReference type="Proteomes" id="UP000299102"/>
    </source>
</evidence>
<proteinExistence type="predicted"/>
<dbReference type="Proteomes" id="UP000299102">
    <property type="component" value="Unassembled WGS sequence"/>
</dbReference>
<name>A0A4C1T033_EUMVA</name>
<accession>A0A4C1T033</accession>
<dbReference type="EMBL" id="BGZK01008072">
    <property type="protein sequence ID" value="GBP06890.1"/>
    <property type="molecule type" value="Genomic_DNA"/>
</dbReference>
<keyword evidence="2" id="KW-1185">Reference proteome</keyword>
<protein>
    <submittedName>
        <fullName evidence="1">Uncharacterized protein</fullName>
    </submittedName>
</protein>
<comment type="caution">
    <text evidence="1">The sequence shown here is derived from an EMBL/GenBank/DDBJ whole genome shotgun (WGS) entry which is preliminary data.</text>
</comment>
<sequence length="152" mass="16346">KATPTGAPGADATDLGLSSEWRLQWVDHSRRSAAKAIAGPKPRPTKAPDNDLLRQRALGGWPAGGGVLVVLPSTVKPNARGGPNDERNIYEECSFKDLSEGNLIRCIGAATARPRARGYDADRRRLVALGARAGARAARRRYSAKRRTCLSF</sequence>
<gene>
    <name evidence="1" type="ORF">EVAR_73167_1</name>
</gene>
<evidence type="ECO:0000313" key="1">
    <source>
        <dbReference type="EMBL" id="GBP06890.1"/>
    </source>
</evidence>
<organism evidence="1 2">
    <name type="scientific">Eumeta variegata</name>
    <name type="common">Bagworm moth</name>
    <name type="synonym">Eumeta japonica</name>
    <dbReference type="NCBI Taxonomy" id="151549"/>
    <lineage>
        <taxon>Eukaryota</taxon>
        <taxon>Metazoa</taxon>
        <taxon>Ecdysozoa</taxon>
        <taxon>Arthropoda</taxon>
        <taxon>Hexapoda</taxon>
        <taxon>Insecta</taxon>
        <taxon>Pterygota</taxon>
        <taxon>Neoptera</taxon>
        <taxon>Endopterygota</taxon>
        <taxon>Lepidoptera</taxon>
        <taxon>Glossata</taxon>
        <taxon>Ditrysia</taxon>
        <taxon>Tineoidea</taxon>
        <taxon>Psychidae</taxon>
        <taxon>Oiketicinae</taxon>
        <taxon>Eumeta</taxon>
    </lineage>
</organism>
<reference evidence="1 2" key="1">
    <citation type="journal article" date="2019" name="Commun. Biol.">
        <title>The bagworm genome reveals a unique fibroin gene that provides high tensile strength.</title>
        <authorList>
            <person name="Kono N."/>
            <person name="Nakamura H."/>
            <person name="Ohtoshi R."/>
            <person name="Tomita M."/>
            <person name="Numata K."/>
            <person name="Arakawa K."/>
        </authorList>
    </citation>
    <scope>NUCLEOTIDE SEQUENCE [LARGE SCALE GENOMIC DNA]</scope>
</reference>